<accession>A0AAJ7NDA5</accession>
<keyword evidence="9" id="KW-0479">Metal-binding</keyword>
<dbReference type="RefSeq" id="XP_017888741.1">
    <property type="nucleotide sequence ID" value="XM_018033252.2"/>
</dbReference>
<feature type="binding site" evidence="9">
    <location>
        <position position="244"/>
    </location>
    <ligand>
        <name>Ca(2+)</name>
        <dbReference type="ChEBI" id="CHEBI:29108"/>
    </ligand>
</feature>
<dbReference type="Gene3D" id="3.40.50.1820">
    <property type="entry name" value="alpha/beta hydrolase"/>
    <property type="match status" value="1"/>
</dbReference>
<evidence type="ECO:0000256" key="7">
    <source>
        <dbReference type="ARBA" id="ARBA00023157"/>
    </source>
</evidence>
<dbReference type="CDD" id="cd00707">
    <property type="entry name" value="Pancreat_lipase_like"/>
    <property type="match status" value="1"/>
</dbReference>
<dbReference type="PANTHER" id="PTHR11610">
    <property type="entry name" value="LIPASE"/>
    <property type="match status" value="1"/>
</dbReference>
<dbReference type="GO" id="GO:0016042">
    <property type="term" value="P:lipid catabolic process"/>
    <property type="evidence" value="ECO:0007669"/>
    <property type="project" value="TreeGrafter"/>
</dbReference>
<evidence type="ECO:0000313" key="14">
    <source>
        <dbReference type="RefSeq" id="XP_026673698.1"/>
    </source>
</evidence>
<dbReference type="RefSeq" id="XP_026673698.1">
    <property type="nucleotide sequence ID" value="XM_026817897.1"/>
</dbReference>
<feature type="domain" description="Lipase" evidence="11">
    <location>
        <begin position="51"/>
        <end position="384"/>
    </location>
</feature>
<proteinExistence type="inferred from homology"/>
<evidence type="ECO:0000256" key="9">
    <source>
        <dbReference type="PIRSR" id="PIRSR000865-2"/>
    </source>
</evidence>
<dbReference type="Proteomes" id="UP000694925">
    <property type="component" value="Unplaced"/>
</dbReference>
<dbReference type="GO" id="GO:0005615">
    <property type="term" value="C:extracellular space"/>
    <property type="evidence" value="ECO:0007669"/>
    <property type="project" value="TreeGrafter"/>
</dbReference>
<evidence type="ECO:0000259" key="11">
    <source>
        <dbReference type="Pfam" id="PF00151"/>
    </source>
</evidence>
<dbReference type="InterPro" id="IPR029058">
    <property type="entry name" value="AB_hydrolase_fold"/>
</dbReference>
<comment type="subcellular location">
    <subcellularLocation>
        <location evidence="2">Secreted</location>
    </subcellularLocation>
</comment>
<evidence type="ECO:0000256" key="8">
    <source>
        <dbReference type="PIRSR" id="PIRSR000865-1"/>
    </source>
</evidence>
<dbReference type="Pfam" id="PF00151">
    <property type="entry name" value="Lipase"/>
    <property type="match status" value="1"/>
</dbReference>
<feature type="active site" description="Charge relay system" evidence="8">
    <location>
        <position position="313"/>
    </location>
</feature>
<dbReference type="EC" id="3.1.1.32" evidence="4"/>
<gene>
    <name evidence="13 14" type="primary">LOC108630167</name>
</gene>
<organism evidence="12 13">
    <name type="scientific">Ceratina calcarata</name>
    <dbReference type="NCBI Taxonomy" id="156304"/>
    <lineage>
        <taxon>Eukaryota</taxon>
        <taxon>Metazoa</taxon>
        <taxon>Ecdysozoa</taxon>
        <taxon>Arthropoda</taxon>
        <taxon>Hexapoda</taxon>
        <taxon>Insecta</taxon>
        <taxon>Pterygota</taxon>
        <taxon>Neoptera</taxon>
        <taxon>Endopterygota</taxon>
        <taxon>Hymenoptera</taxon>
        <taxon>Apocrita</taxon>
        <taxon>Aculeata</taxon>
        <taxon>Apoidea</taxon>
        <taxon>Anthophila</taxon>
        <taxon>Apidae</taxon>
        <taxon>Ceratina</taxon>
        <taxon>Zadontomerus</taxon>
    </lineage>
</organism>
<evidence type="ECO:0000313" key="12">
    <source>
        <dbReference type="Proteomes" id="UP000694925"/>
    </source>
</evidence>
<feature type="active site" description="Nucleophile" evidence="8">
    <location>
        <position position="198"/>
    </location>
</feature>
<evidence type="ECO:0000256" key="3">
    <source>
        <dbReference type="ARBA" id="ARBA00010701"/>
    </source>
</evidence>
<feature type="binding site" evidence="9">
    <location>
        <position position="247"/>
    </location>
    <ligand>
        <name>Ca(2+)</name>
        <dbReference type="ChEBI" id="CHEBI:29108"/>
    </ligand>
</feature>
<dbReference type="KEGG" id="ccal:108630167"/>
<protein>
    <recommendedName>
        <fullName evidence="4">phospholipase A1</fullName>
        <ecNumber evidence="4">3.1.1.32</ecNumber>
    </recommendedName>
</protein>
<evidence type="ECO:0000256" key="10">
    <source>
        <dbReference type="RuleBase" id="RU004262"/>
    </source>
</evidence>
<evidence type="ECO:0000256" key="2">
    <source>
        <dbReference type="ARBA" id="ARBA00004613"/>
    </source>
</evidence>
<dbReference type="AlphaFoldDB" id="A0AAJ7NDA5"/>
<keyword evidence="9" id="KW-0106">Calcium</keyword>
<dbReference type="InterPro" id="IPR000734">
    <property type="entry name" value="TAG_lipase"/>
</dbReference>
<dbReference type="InterPro" id="IPR033906">
    <property type="entry name" value="Lipase_N"/>
</dbReference>
<comment type="catalytic activity">
    <reaction evidence="1">
        <text>a 1,2-diacyl-sn-glycero-3-phosphocholine + H2O = a 2-acyl-sn-glycero-3-phosphocholine + a fatty acid + H(+)</text>
        <dbReference type="Rhea" id="RHEA:18689"/>
        <dbReference type="ChEBI" id="CHEBI:15377"/>
        <dbReference type="ChEBI" id="CHEBI:15378"/>
        <dbReference type="ChEBI" id="CHEBI:28868"/>
        <dbReference type="ChEBI" id="CHEBI:57643"/>
        <dbReference type="ChEBI" id="CHEBI:57875"/>
        <dbReference type="EC" id="3.1.1.32"/>
    </reaction>
</comment>
<sequence>MQSVLLKQVLFFLILFIPCIIGGKRVARLLPVRSRAMIRRVGPLQGNFKPKVCYDLVGCFADPPPRLTLKRPPEHPNVIQTRFLLYTRSKRDSPDTFEHGSDFKSLLRPRLDATRPLKVVIHGYKGSGNDAGAVLLAQAFLDAEETNVLVLDWTRGAATTYQAAVGNTELVGRQLGLVLLDVIDLGTSPEKIHVIGFSLGAHVAGCASEVLKAKNILLGRITGLDPASPFFRIHLFREKYRKLDATDARLVDVIHTDGSEDFADGFGLLKPLGHVDFFPNGGREQPGCTDIKNSVVVSHLKEDMLTRDIACSHLKAWAYFLETVRRANDSCKFIAWPCSRGRATYANGLCFPMESTMWSQEMGYRADRGSLGIYYLPTRDQEPFCGQAVRAAVITSKDAPRTTGTLFLKIVESNSTVNFKFRYSNKGNKQSTFYNIAAMKYELLSDDRSTIKARASYQVNRGEDKEDTIKTRNSDLLFVDKIILEDRKGNKWESCTSTPVNLQETEVLLHRKQCGSS</sequence>
<dbReference type="InterPro" id="IPR013818">
    <property type="entry name" value="Lipase"/>
</dbReference>
<dbReference type="GO" id="GO:0008970">
    <property type="term" value="F:phospholipase A1 activity"/>
    <property type="evidence" value="ECO:0007669"/>
    <property type="project" value="UniProtKB-EC"/>
</dbReference>
<name>A0AAJ7NDA5_9HYME</name>
<evidence type="ECO:0000256" key="5">
    <source>
        <dbReference type="ARBA" id="ARBA00022525"/>
    </source>
</evidence>
<keyword evidence="7" id="KW-1015">Disulfide bond</keyword>
<keyword evidence="6" id="KW-0378">Hydrolase</keyword>
<dbReference type="GeneID" id="108630167"/>
<feature type="active site" description="Charge relay system" evidence="8">
    <location>
        <position position="225"/>
    </location>
</feature>
<comment type="similarity">
    <text evidence="3 10">Belongs to the AB hydrolase superfamily. Lipase family.</text>
</comment>
<evidence type="ECO:0000313" key="13">
    <source>
        <dbReference type="RefSeq" id="XP_017888741.1"/>
    </source>
</evidence>
<evidence type="ECO:0000256" key="6">
    <source>
        <dbReference type="ARBA" id="ARBA00022801"/>
    </source>
</evidence>
<dbReference type="SUPFAM" id="SSF53474">
    <property type="entry name" value="alpha/beta-Hydrolases"/>
    <property type="match status" value="1"/>
</dbReference>
<keyword evidence="12" id="KW-1185">Reference proteome</keyword>
<dbReference type="PRINTS" id="PR00821">
    <property type="entry name" value="TAGLIPASE"/>
</dbReference>
<dbReference type="GO" id="GO:0046872">
    <property type="term" value="F:metal ion binding"/>
    <property type="evidence" value="ECO:0007669"/>
    <property type="project" value="UniProtKB-KW"/>
</dbReference>
<dbReference type="InterPro" id="IPR016272">
    <property type="entry name" value="Lipase_LIPH"/>
</dbReference>
<keyword evidence="5" id="KW-0964">Secreted</keyword>
<dbReference type="PIRSF" id="PIRSF000865">
    <property type="entry name" value="Lipoprotein_lipase_LIPH"/>
    <property type="match status" value="1"/>
</dbReference>
<evidence type="ECO:0000256" key="1">
    <source>
        <dbReference type="ARBA" id="ARBA00000111"/>
    </source>
</evidence>
<dbReference type="PANTHER" id="PTHR11610:SF186">
    <property type="entry name" value="FI22312P1"/>
    <property type="match status" value="1"/>
</dbReference>
<evidence type="ECO:0000256" key="4">
    <source>
        <dbReference type="ARBA" id="ARBA00013179"/>
    </source>
</evidence>
<reference evidence="13 14" key="1">
    <citation type="submission" date="2025-04" db="UniProtKB">
        <authorList>
            <consortium name="RefSeq"/>
        </authorList>
    </citation>
    <scope>IDENTIFICATION</scope>
    <source>
        <tissue evidence="13 14">Whole body</tissue>
    </source>
</reference>